<sequence length="385" mass="42206">MKCTFSKNKSTTLWLAALWVVMFSPADQAEAGPLVDQTDQPQKILMVLSGYGVNQGQDQPGYEFDELSKAYLTFRDNGVLVDIASPQGGAVEADQYDPDKSYNQTFMADGQAMNKLADTLALSDVDSEKYAAVFVVGGKGAMFDLPYDQALQQIIASVYQAGGAVGAVCHGPAALVDVKLNNGSYLVTGKKINAFTNIEEQVFGKKWVKHFDFLLEDKFNERQAHFQSSPMMLSHVAVDQRLVTGQNPASTVDTAEALLVAMGVIPNGDNQYSDDLTLKLVARILQGDEQAIEEFQNNKSSYEPMLMGMYGYMYFEAADSSEAYQQALTLMQLTQGDVNHPKLNLQIAKAHLKLDQNTQARALLTELSSSHPDLSEAKELLAQLQ</sequence>
<feature type="chain" id="PRO_5046279856" evidence="4">
    <location>
        <begin position="30"/>
        <end position="385"/>
    </location>
</feature>
<organism evidence="6 7">
    <name type="scientific">Marinicella sediminis</name>
    <dbReference type="NCBI Taxonomy" id="1792834"/>
    <lineage>
        <taxon>Bacteria</taxon>
        <taxon>Pseudomonadati</taxon>
        <taxon>Pseudomonadota</taxon>
        <taxon>Gammaproteobacteria</taxon>
        <taxon>Lysobacterales</taxon>
        <taxon>Marinicellaceae</taxon>
        <taxon>Marinicella</taxon>
    </lineage>
</organism>
<feature type="signal peptide" evidence="4">
    <location>
        <begin position="1"/>
        <end position="29"/>
    </location>
</feature>
<keyword evidence="7" id="KW-1185">Reference proteome</keyword>
<evidence type="ECO:0000313" key="7">
    <source>
        <dbReference type="Proteomes" id="UP001595533"/>
    </source>
</evidence>
<dbReference type="CDD" id="cd03141">
    <property type="entry name" value="GATase1_Hsp31_like"/>
    <property type="match status" value="1"/>
</dbReference>
<name>A0ABV7J5P0_9GAMM</name>
<gene>
    <name evidence="6" type="ORF">ACFODZ_03905</name>
</gene>
<reference evidence="7" key="1">
    <citation type="journal article" date="2019" name="Int. J. Syst. Evol. Microbiol.">
        <title>The Global Catalogue of Microorganisms (GCM) 10K type strain sequencing project: providing services to taxonomists for standard genome sequencing and annotation.</title>
        <authorList>
            <consortium name="The Broad Institute Genomics Platform"/>
            <consortium name="The Broad Institute Genome Sequencing Center for Infectious Disease"/>
            <person name="Wu L."/>
            <person name="Ma J."/>
        </authorList>
    </citation>
    <scope>NUCLEOTIDE SEQUENCE [LARGE SCALE GENOMIC DNA]</scope>
    <source>
        <strain evidence="7">KCTC 42953</strain>
    </source>
</reference>
<evidence type="ECO:0000256" key="4">
    <source>
        <dbReference type="SAM" id="SignalP"/>
    </source>
</evidence>
<dbReference type="EMBL" id="JBHRTS010000002">
    <property type="protein sequence ID" value="MFC3193384.1"/>
    <property type="molecule type" value="Genomic_DNA"/>
</dbReference>
<dbReference type="Gene3D" id="3.40.50.880">
    <property type="match status" value="1"/>
</dbReference>
<proteinExistence type="inferred from homology"/>
<evidence type="ECO:0000256" key="1">
    <source>
        <dbReference type="ARBA" id="ARBA00023016"/>
    </source>
</evidence>
<accession>A0ABV7J5P0</accession>
<evidence type="ECO:0000256" key="2">
    <source>
        <dbReference type="ARBA" id="ARBA00023239"/>
    </source>
</evidence>
<feature type="domain" description="DJ-1/PfpI" evidence="5">
    <location>
        <begin position="66"/>
        <end position="259"/>
    </location>
</feature>
<evidence type="ECO:0000256" key="3">
    <source>
        <dbReference type="ARBA" id="ARBA00038493"/>
    </source>
</evidence>
<dbReference type="Pfam" id="PF14559">
    <property type="entry name" value="TPR_19"/>
    <property type="match status" value="1"/>
</dbReference>
<protein>
    <submittedName>
        <fullName evidence="6">DJ-1/PfpI family protein</fullName>
    </submittedName>
</protein>
<evidence type="ECO:0000259" key="5">
    <source>
        <dbReference type="Pfam" id="PF01965"/>
    </source>
</evidence>
<dbReference type="InterPro" id="IPR002818">
    <property type="entry name" value="DJ-1/PfpI"/>
</dbReference>
<dbReference type="PANTHER" id="PTHR48094">
    <property type="entry name" value="PROTEIN/NUCLEIC ACID DEGLYCASE DJ-1-RELATED"/>
    <property type="match status" value="1"/>
</dbReference>
<comment type="caution">
    <text evidence="6">The sequence shown here is derived from an EMBL/GenBank/DDBJ whole genome shotgun (WGS) entry which is preliminary data.</text>
</comment>
<dbReference type="Proteomes" id="UP001595533">
    <property type="component" value="Unassembled WGS sequence"/>
</dbReference>
<dbReference type="SUPFAM" id="SSF48452">
    <property type="entry name" value="TPR-like"/>
    <property type="match status" value="1"/>
</dbReference>
<keyword evidence="2" id="KW-0456">Lyase</keyword>
<dbReference type="Pfam" id="PF01965">
    <property type="entry name" value="DJ-1_PfpI"/>
    <property type="match status" value="1"/>
</dbReference>
<dbReference type="PANTHER" id="PTHR48094:SF11">
    <property type="entry name" value="GLUTATHIONE-INDEPENDENT GLYOXALASE HSP31-RELATED"/>
    <property type="match status" value="1"/>
</dbReference>
<keyword evidence="1" id="KW-0346">Stress response</keyword>
<comment type="similarity">
    <text evidence="3">Belongs to the peptidase C56 family. HSP31-like subfamily.</text>
</comment>
<dbReference type="InterPro" id="IPR029062">
    <property type="entry name" value="Class_I_gatase-like"/>
</dbReference>
<dbReference type="RefSeq" id="WP_077410071.1">
    <property type="nucleotide sequence ID" value="NZ_JBHRTS010000002.1"/>
</dbReference>
<dbReference type="SUPFAM" id="SSF52317">
    <property type="entry name" value="Class I glutamine amidotransferase-like"/>
    <property type="match status" value="1"/>
</dbReference>
<dbReference type="Gene3D" id="1.25.40.10">
    <property type="entry name" value="Tetratricopeptide repeat domain"/>
    <property type="match status" value="1"/>
</dbReference>
<dbReference type="InterPro" id="IPR011990">
    <property type="entry name" value="TPR-like_helical_dom_sf"/>
</dbReference>
<evidence type="ECO:0000313" key="6">
    <source>
        <dbReference type="EMBL" id="MFC3193384.1"/>
    </source>
</evidence>
<keyword evidence="4" id="KW-0732">Signal</keyword>
<dbReference type="InterPro" id="IPR050325">
    <property type="entry name" value="Prot/Nucl_acid_deglycase"/>
</dbReference>